<keyword evidence="11" id="KW-1185">Reference proteome</keyword>
<dbReference type="Pfam" id="PF18269">
    <property type="entry name" value="T3SS_ATPase_C"/>
    <property type="match status" value="1"/>
</dbReference>
<keyword evidence="6" id="KW-0653">Protein transport</keyword>
<dbReference type="EMBL" id="JAATOP010000008">
    <property type="protein sequence ID" value="NIY73298.1"/>
    <property type="molecule type" value="Genomic_DNA"/>
</dbReference>
<evidence type="ECO:0000256" key="7">
    <source>
        <dbReference type="ARBA" id="ARBA00022967"/>
    </source>
</evidence>
<feature type="domain" description="AAA+ ATPase" evidence="9">
    <location>
        <begin position="157"/>
        <end position="341"/>
    </location>
</feature>
<dbReference type="InterPro" id="IPR003593">
    <property type="entry name" value="AAA+_ATPase"/>
</dbReference>
<dbReference type="Gene3D" id="3.40.50.12240">
    <property type="match status" value="1"/>
</dbReference>
<evidence type="ECO:0000256" key="8">
    <source>
        <dbReference type="ARBA" id="ARBA00034006"/>
    </source>
</evidence>
<accession>A0ABX0VYX6</accession>
<evidence type="ECO:0000256" key="1">
    <source>
        <dbReference type="ARBA" id="ARBA00004496"/>
    </source>
</evidence>
<evidence type="ECO:0000256" key="6">
    <source>
        <dbReference type="ARBA" id="ARBA00022927"/>
    </source>
</evidence>
<keyword evidence="3" id="KW-0963">Cytoplasm</keyword>
<dbReference type="InterPro" id="IPR005714">
    <property type="entry name" value="ATPase_T3SS_FliI/YscN"/>
</dbReference>
<dbReference type="PANTHER" id="PTHR15184">
    <property type="entry name" value="ATP SYNTHASE"/>
    <property type="match status" value="1"/>
</dbReference>
<dbReference type="PROSITE" id="PS00152">
    <property type="entry name" value="ATPASE_ALPHA_BETA"/>
    <property type="match status" value="1"/>
</dbReference>
<evidence type="ECO:0000256" key="5">
    <source>
        <dbReference type="ARBA" id="ARBA00022840"/>
    </source>
</evidence>
<dbReference type="Proteomes" id="UP000709466">
    <property type="component" value="Unassembled WGS sequence"/>
</dbReference>
<reference evidence="10 11" key="1">
    <citation type="submission" date="2020-03" db="EMBL/GenBank/DDBJ databases">
        <title>Bacterial isolates of synthetic phycosphere.</title>
        <authorList>
            <person name="Fu H."/>
            <person name="Moran M.A."/>
        </authorList>
    </citation>
    <scope>NUCLEOTIDE SEQUENCE [LARGE SCALE GENOMIC DNA]</scope>
    <source>
        <strain evidence="10 11">HF1</strain>
    </source>
</reference>
<evidence type="ECO:0000256" key="3">
    <source>
        <dbReference type="ARBA" id="ARBA00022490"/>
    </source>
</evidence>
<dbReference type="InterPro" id="IPR020003">
    <property type="entry name" value="ATPase_a/bsu_AS"/>
</dbReference>
<dbReference type="RefSeq" id="WP_167638680.1">
    <property type="nucleotide sequence ID" value="NZ_JAATOP010000008.1"/>
</dbReference>
<evidence type="ECO:0000256" key="2">
    <source>
        <dbReference type="ARBA" id="ARBA00022448"/>
    </source>
</evidence>
<keyword evidence="5" id="KW-0067">ATP-binding</keyword>
<dbReference type="PANTHER" id="PTHR15184:SF9">
    <property type="entry name" value="SPI-1 TYPE 3 SECRETION SYSTEM ATPASE"/>
    <property type="match status" value="1"/>
</dbReference>
<keyword evidence="4" id="KW-0547">Nucleotide-binding</keyword>
<comment type="catalytic activity">
    <reaction evidence="8">
        <text>ATP + H2O + cellular proteinSide 1 = ADP + phosphate + cellular proteinSide 2.</text>
        <dbReference type="EC" id="7.4.2.8"/>
    </reaction>
</comment>
<dbReference type="InterPro" id="IPR027417">
    <property type="entry name" value="P-loop_NTPase"/>
</dbReference>
<organism evidence="10 11">
    <name type="scientific">Marivivens donghaensis</name>
    <dbReference type="NCBI Taxonomy" id="1699413"/>
    <lineage>
        <taxon>Bacteria</taxon>
        <taxon>Pseudomonadati</taxon>
        <taxon>Pseudomonadota</taxon>
        <taxon>Alphaproteobacteria</taxon>
        <taxon>Rhodobacterales</taxon>
        <taxon>Paracoccaceae</taxon>
        <taxon>Marivivens group</taxon>
        <taxon>Marivivens</taxon>
    </lineage>
</organism>
<protein>
    <submittedName>
        <fullName evidence="10">FliI/YscN family ATPase</fullName>
    </submittedName>
</protein>
<dbReference type="CDD" id="cd01136">
    <property type="entry name" value="ATPase_flagellum-secretory_path_III"/>
    <property type="match status" value="1"/>
</dbReference>
<evidence type="ECO:0000256" key="4">
    <source>
        <dbReference type="ARBA" id="ARBA00022741"/>
    </source>
</evidence>
<sequence>MTDSVFERGRAAVRRVDVQNYAGIVSKISGGILSVDGLPDTTRLGDQVEVVTDSARIKAEVIGLETDVRLMTDGPTRGVKLGDTVIHRGKSHFRPDASWIGRVIDPDGKPLDGRPLLDGLRTATLDRNPPDAYARRPLGARVPTGLAVFDTMLPIVRGQRIGLFAGSGVGKSTLIANLARGMAADVIVIAMVGERGREVREFVENVLGPEGLSRSVVVAATSDQSANMRRRCALSATAVAEHFRALGQQVLLFVDSVSRFAEAHREIAAASGEASNLRGFPASTAASIARLCERAGPGPANEGDITAIYSVLVAGSDMEEPVADMLRGVLDGHVILSRDIAERGRFPAIDVLRSVSRALPAAANEAENALIKEARSLMAAYEQSELMIQSGLYSAGSDPQIDKAIKLRNGLEQFLSYPSVGIGTAFADLRRTLEGRST</sequence>
<keyword evidence="7" id="KW-1278">Translocase</keyword>
<comment type="caution">
    <text evidence="10">The sequence shown here is derived from an EMBL/GenBank/DDBJ whole genome shotgun (WGS) entry which is preliminary data.</text>
</comment>
<dbReference type="NCBIfam" id="TIGR01026">
    <property type="entry name" value="fliI_yscN"/>
    <property type="match status" value="1"/>
</dbReference>
<evidence type="ECO:0000259" key="9">
    <source>
        <dbReference type="SMART" id="SM00382"/>
    </source>
</evidence>
<evidence type="ECO:0000313" key="11">
    <source>
        <dbReference type="Proteomes" id="UP000709466"/>
    </source>
</evidence>
<dbReference type="InterPro" id="IPR050053">
    <property type="entry name" value="ATPase_alpha/beta_chains"/>
</dbReference>
<keyword evidence="2" id="KW-0813">Transport</keyword>
<name>A0ABX0VYX6_9RHOB</name>
<dbReference type="InterPro" id="IPR000194">
    <property type="entry name" value="ATPase_F1/V1/A1_a/bsu_nucl-bd"/>
</dbReference>
<comment type="subcellular location">
    <subcellularLocation>
        <location evidence="1">Cytoplasm</location>
    </subcellularLocation>
</comment>
<dbReference type="SUPFAM" id="SSF52540">
    <property type="entry name" value="P-loop containing nucleoside triphosphate hydrolases"/>
    <property type="match status" value="1"/>
</dbReference>
<evidence type="ECO:0000313" key="10">
    <source>
        <dbReference type="EMBL" id="NIY73298.1"/>
    </source>
</evidence>
<dbReference type="SMART" id="SM00382">
    <property type="entry name" value="AAA"/>
    <property type="match status" value="1"/>
</dbReference>
<dbReference type="InterPro" id="IPR040627">
    <property type="entry name" value="T3SS_ATPase_C"/>
</dbReference>
<proteinExistence type="predicted"/>
<gene>
    <name evidence="10" type="ORF">HCZ30_12760</name>
</gene>
<dbReference type="Pfam" id="PF00006">
    <property type="entry name" value="ATP-synt_ab"/>
    <property type="match status" value="1"/>
</dbReference>